<dbReference type="SUPFAM" id="SSF52540">
    <property type="entry name" value="P-loop containing nucleoside triphosphate hydrolases"/>
    <property type="match status" value="1"/>
</dbReference>
<evidence type="ECO:0000256" key="3">
    <source>
        <dbReference type="ARBA" id="ARBA00022475"/>
    </source>
</evidence>
<dbReference type="InterPro" id="IPR043428">
    <property type="entry name" value="LivM-like"/>
</dbReference>
<dbReference type="PANTHER" id="PTHR45772:SF4">
    <property type="entry name" value="ABC TRANSPORTER ATP-BINDING PROTEIN"/>
    <property type="match status" value="1"/>
</dbReference>
<feature type="domain" description="ABC transporter" evidence="10">
    <location>
        <begin position="342"/>
        <end position="574"/>
    </location>
</feature>
<keyword evidence="12" id="KW-1185">Reference proteome</keyword>
<dbReference type="CDD" id="cd06581">
    <property type="entry name" value="TM_PBP1_LivM_like"/>
    <property type="match status" value="1"/>
</dbReference>
<evidence type="ECO:0000256" key="5">
    <source>
        <dbReference type="ARBA" id="ARBA00022741"/>
    </source>
</evidence>
<feature type="transmembrane region" description="Helical" evidence="9">
    <location>
        <begin position="114"/>
        <end position="134"/>
    </location>
</feature>
<dbReference type="Proteomes" id="UP001595528">
    <property type="component" value="Unassembled WGS sequence"/>
</dbReference>
<evidence type="ECO:0000256" key="1">
    <source>
        <dbReference type="ARBA" id="ARBA00004651"/>
    </source>
</evidence>
<dbReference type="InterPro" id="IPR003439">
    <property type="entry name" value="ABC_transporter-like_ATP-bd"/>
</dbReference>
<gene>
    <name evidence="11" type="ORF">ACFOGJ_15530</name>
</gene>
<evidence type="ECO:0000256" key="9">
    <source>
        <dbReference type="SAM" id="Phobius"/>
    </source>
</evidence>
<dbReference type="InterPro" id="IPR051120">
    <property type="entry name" value="ABC_AA/LPS_Transport"/>
</dbReference>
<reference evidence="12" key="1">
    <citation type="journal article" date="2019" name="Int. J. Syst. Evol. Microbiol.">
        <title>The Global Catalogue of Microorganisms (GCM) 10K type strain sequencing project: providing services to taxonomists for standard genome sequencing and annotation.</title>
        <authorList>
            <consortium name="The Broad Institute Genomics Platform"/>
            <consortium name="The Broad Institute Genome Sequencing Center for Infectious Disease"/>
            <person name="Wu L."/>
            <person name="Ma J."/>
        </authorList>
    </citation>
    <scope>NUCLEOTIDE SEQUENCE [LARGE SCALE GENOMIC DNA]</scope>
    <source>
        <strain evidence="12">KCTC 42964</strain>
    </source>
</reference>
<proteinExistence type="predicted"/>
<evidence type="ECO:0000256" key="8">
    <source>
        <dbReference type="ARBA" id="ARBA00023136"/>
    </source>
</evidence>
<keyword evidence="3" id="KW-1003">Cell membrane</keyword>
<organism evidence="11 12">
    <name type="scientific">Marinibaculum pumilum</name>
    <dbReference type="NCBI Taxonomy" id="1766165"/>
    <lineage>
        <taxon>Bacteria</taxon>
        <taxon>Pseudomonadati</taxon>
        <taxon>Pseudomonadota</taxon>
        <taxon>Alphaproteobacteria</taxon>
        <taxon>Rhodospirillales</taxon>
        <taxon>Rhodospirillaceae</taxon>
        <taxon>Marinibaculum</taxon>
    </lineage>
</organism>
<evidence type="ECO:0000256" key="7">
    <source>
        <dbReference type="ARBA" id="ARBA00022989"/>
    </source>
</evidence>
<comment type="caution">
    <text evidence="11">The sequence shown here is derived from an EMBL/GenBank/DDBJ whole genome shotgun (WGS) entry which is preliminary data.</text>
</comment>
<evidence type="ECO:0000256" key="4">
    <source>
        <dbReference type="ARBA" id="ARBA00022692"/>
    </source>
</evidence>
<evidence type="ECO:0000313" key="11">
    <source>
        <dbReference type="EMBL" id="MFC3228655.1"/>
    </source>
</evidence>
<keyword evidence="7 9" id="KW-1133">Transmembrane helix</keyword>
<feature type="transmembrane region" description="Helical" evidence="9">
    <location>
        <begin position="216"/>
        <end position="239"/>
    </location>
</feature>
<name>A0ABV7L1Z1_9PROT</name>
<dbReference type="InterPro" id="IPR032823">
    <property type="entry name" value="BCA_ABC_TP_C"/>
</dbReference>
<feature type="transmembrane region" description="Helical" evidence="9">
    <location>
        <begin position="53"/>
        <end position="76"/>
    </location>
</feature>
<dbReference type="Pfam" id="PF02653">
    <property type="entry name" value="BPD_transp_2"/>
    <property type="match status" value="1"/>
</dbReference>
<feature type="transmembrane region" description="Helical" evidence="9">
    <location>
        <begin position="251"/>
        <end position="278"/>
    </location>
</feature>
<dbReference type="PANTHER" id="PTHR45772">
    <property type="entry name" value="CONSERVED COMPONENT OF ABC TRANSPORTER FOR NATURAL AMINO ACIDS-RELATED"/>
    <property type="match status" value="1"/>
</dbReference>
<accession>A0ABV7L1Z1</accession>
<protein>
    <submittedName>
        <fullName evidence="11">Branched-chain amino acid ABC transporter ATP-binding protein/permease</fullName>
    </submittedName>
</protein>
<dbReference type="GO" id="GO:0005524">
    <property type="term" value="F:ATP binding"/>
    <property type="evidence" value="ECO:0007669"/>
    <property type="project" value="UniProtKB-KW"/>
</dbReference>
<dbReference type="InterPro" id="IPR001851">
    <property type="entry name" value="ABC_transp_permease"/>
</dbReference>
<dbReference type="Pfam" id="PF12399">
    <property type="entry name" value="BCA_ABC_TP_C"/>
    <property type="match status" value="1"/>
</dbReference>
<comment type="subcellular location">
    <subcellularLocation>
        <location evidence="1">Cell membrane</location>
        <topology evidence="1">Multi-pass membrane protein</topology>
    </subcellularLocation>
</comment>
<dbReference type="EMBL" id="JBHRTR010000028">
    <property type="protein sequence ID" value="MFC3228655.1"/>
    <property type="molecule type" value="Genomic_DNA"/>
</dbReference>
<dbReference type="InterPro" id="IPR003593">
    <property type="entry name" value="AAA+_ATPase"/>
</dbReference>
<evidence type="ECO:0000259" key="10">
    <source>
        <dbReference type="PROSITE" id="PS50893"/>
    </source>
</evidence>
<evidence type="ECO:0000256" key="6">
    <source>
        <dbReference type="ARBA" id="ARBA00022840"/>
    </source>
</evidence>
<keyword evidence="2" id="KW-0813">Transport</keyword>
<keyword evidence="8 9" id="KW-0472">Membrane</keyword>
<sequence length="579" mass="60666">MPSLFSTTPSGRAGLAFALFALLVVPSIAGSQWLNIFTSTACFALAIAGVAFMYARLGMVSLTQVGLMGIGGWVVLRLNHGLDLPFEINLIAAGAVTMVLGMILALPALRLRGLYLALVTLMAAGGLEIMLATYQFPNGGEGFWGVQTGSGAPFRRPVIAQSDEAYLRYTVFVALLGFLLIELHRRLAPGRAWAMIRRSEAAAMSAGVNVTLYKTWAFALSGLLAGVAGGLLAGSLGLLDGGTFRASESVLVFALAVVGGAASWLGAVIAAALFRILPALLNDWGLDADLSFVIFGAGLLHAVITAPNGIAGQVMELAGNLRRRLPGRAAAPPAAGGLQPPVEISDVTVRFGGVLALDGVEASFSRPVSGIIGPNGAGKTTLMNVLSGFVTASDGRVLAGGADLMRMSPHRRSQWGLRRSFQKEEIADDLSLAENVRVQMDGLALTPRQKQAEVDRALAFVGLQEMAEQPAAGLNSFQRRLVDIAKCLVGGPRIVMFDEPAGGLSAEETRALGDLILRIHDETGAMTLVIDHDVDLISRICAETLVLDFGKRIAFGPTAEVLADPKVRAAYLGIEEGAA</sequence>
<dbReference type="Gene3D" id="3.40.50.300">
    <property type="entry name" value="P-loop containing nucleotide triphosphate hydrolases"/>
    <property type="match status" value="1"/>
</dbReference>
<feature type="transmembrane region" description="Helical" evidence="9">
    <location>
        <begin position="88"/>
        <end position="108"/>
    </location>
</feature>
<dbReference type="RefSeq" id="WP_379901984.1">
    <property type="nucleotide sequence ID" value="NZ_JBHRTR010000028.1"/>
</dbReference>
<keyword evidence="4 9" id="KW-0812">Transmembrane</keyword>
<evidence type="ECO:0000313" key="12">
    <source>
        <dbReference type="Proteomes" id="UP001595528"/>
    </source>
</evidence>
<dbReference type="Pfam" id="PF00005">
    <property type="entry name" value="ABC_tran"/>
    <property type="match status" value="1"/>
</dbReference>
<feature type="transmembrane region" description="Helical" evidence="9">
    <location>
        <begin position="290"/>
        <end position="314"/>
    </location>
</feature>
<keyword evidence="6 11" id="KW-0067">ATP-binding</keyword>
<dbReference type="PROSITE" id="PS50893">
    <property type="entry name" value="ABC_TRANSPORTER_2"/>
    <property type="match status" value="1"/>
</dbReference>
<keyword evidence="5" id="KW-0547">Nucleotide-binding</keyword>
<feature type="transmembrane region" description="Helical" evidence="9">
    <location>
        <begin position="165"/>
        <end position="183"/>
    </location>
</feature>
<evidence type="ECO:0000256" key="2">
    <source>
        <dbReference type="ARBA" id="ARBA00022448"/>
    </source>
</evidence>
<dbReference type="InterPro" id="IPR027417">
    <property type="entry name" value="P-loop_NTPase"/>
</dbReference>
<dbReference type="SMART" id="SM00382">
    <property type="entry name" value="AAA"/>
    <property type="match status" value="1"/>
</dbReference>